<dbReference type="GO" id="GO:0042438">
    <property type="term" value="P:melanin biosynthetic process"/>
    <property type="evidence" value="ECO:0007669"/>
    <property type="project" value="InterPro"/>
</dbReference>
<dbReference type="InterPro" id="IPR006311">
    <property type="entry name" value="TAT_signal"/>
</dbReference>
<comment type="caution">
    <text evidence="3">The sequence shown here is derived from an EMBL/GenBank/DDBJ whole genome shotgun (WGS) entry which is preliminary data.</text>
</comment>
<dbReference type="NCBIfam" id="NF047833">
    <property type="entry name" value="TyroCdyMelC1"/>
    <property type="match status" value="1"/>
</dbReference>
<dbReference type="GO" id="GO:0005507">
    <property type="term" value="F:copper ion binding"/>
    <property type="evidence" value="ECO:0007669"/>
    <property type="project" value="InterPro"/>
</dbReference>
<reference evidence="3 4" key="1">
    <citation type="submission" date="2020-08" db="EMBL/GenBank/DDBJ databases">
        <title>Sequencing the genomes of 1000 actinobacteria strains.</title>
        <authorList>
            <person name="Klenk H.-P."/>
        </authorList>
    </citation>
    <scope>NUCLEOTIDE SEQUENCE [LARGE SCALE GENOMIC DNA]</scope>
    <source>
        <strain evidence="3 4">DSM 41654</strain>
    </source>
</reference>
<name>A0A7W7QZP2_KITKI</name>
<dbReference type="PROSITE" id="PS51318">
    <property type="entry name" value="TAT"/>
    <property type="match status" value="1"/>
</dbReference>
<dbReference type="InterPro" id="IPR023199">
    <property type="entry name" value="GriE/MELC1_sf"/>
</dbReference>
<keyword evidence="4" id="KW-1185">Reference proteome</keyword>
<gene>
    <name evidence="3" type="ORF">FHR34_001467</name>
</gene>
<proteinExistence type="inferred from homology"/>
<sequence length="135" mass="14281">MSKNKTTATELTRRRMLQGAAVALTATAGTALLGLSRPTATSAAVGGQEIFDEVFKGRRIQGMPMADGSGMPGMQHPGGANYMVLIDGQELHVMRNADGTWISVINHYQTFSTPRALARAAVNELRGATLAPINV</sequence>
<dbReference type="Gene3D" id="3.30.1880.10">
    <property type="entry name" value="protein ne1242 domain like"/>
    <property type="match status" value="1"/>
</dbReference>
<evidence type="ECO:0000313" key="4">
    <source>
        <dbReference type="Proteomes" id="UP000540506"/>
    </source>
</evidence>
<keyword evidence="2" id="KW-0186">Copper</keyword>
<evidence type="ECO:0000256" key="2">
    <source>
        <dbReference type="ARBA" id="ARBA00023008"/>
    </source>
</evidence>
<dbReference type="RefSeq" id="WP_246559928.1">
    <property type="nucleotide sequence ID" value="NZ_JACHJV010000001.1"/>
</dbReference>
<protein>
    <recommendedName>
        <fullName evidence="5">Tyrosinase</fullName>
    </recommendedName>
</protein>
<dbReference type="EMBL" id="JACHJV010000001">
    <property type="protein sequence ID" value="MBB4922474.1"/>
    <property type="molecule type" value="Genomic_DNA"/>
</dbReference>
<dbReference type="AlphaFoldDB" id="A0A7W7QZP2"/>
<evidence type="ECO:0008006" key="5">
    <source>
        <dbReference type="Google" id="ProtNLM"/>
    </source>
</evidence>
<accession>A0A7W7QZP2</accession>
<organism evidence="3 4">
    <name type="scientific">Kitasatospora kifunensis</name>
    <name type="common">Streptomyces kifunensis</name>
    <dbReference type="NCBI Taxonomy" id="58351"/>
    <lineage>
        <taxon>Bacteria</taxon>
        <taxon>Bacillati</taxon>
        <taxon>Actinomycetota</taxon>
        <taxon>Actinomycetes</taxon>
        <taxon>Kitasatosporales</taxon>
        <taxon>Streptomycetaceae</taxon>
        <taxon>Kitasatospora</taxon>
    </lineage>
</organism>
<evidence type="ECO:0000256" key="1">
    <source>
        <dbReference type="ARBA" id="ARBA00009871"/>
    </source>
</evidence>
<dbReference type="Proteomes" id="UP000540506">
    <property type="component" value="Unassembled WGS sequence"/>
</dbReference>
<dbReference type="Pfam" id="PF06236">
    <property type="entry name" value="MelC1"/>
    <property type="match status" value="1"/>
</dbReference>
<comment type="similarity">
    <text evidence="1">Belongs to the melC1 family.</text>
</comment>
<dbReference type="InterPro" id="IPR010928">
    <property type="entry name" value="MelC1"/>
</dbReference>
<evidence type="ECO:0000313" key="3">
    <source>
        <dbReference type="EMBL" id="MBB4922474.1"/>
    </source>
</evidence>